<sequence>MVMVKDNQFLNLKLSPIQAPTTIPPCRFPIIPATKASATWKGTVFKVKDKTTSEIYALKKVKENWDSTSLREIEILRMVNSPYVAKCHDIFQNPSGEVSILMDYMDLGSLESLRGVTEKQLALMSRQVLEGINYLHARAQDRS</sequence>
<dbReference type="EMBL" id="CACSHJ010000089">
    <property type="protein sequence ID" value="CAA0381525.1"/>
    <property type="molecule type" value="Genomic_DNA"/>
</dbReference>
<accession>A0A5S9X9W8</accession>
<dbReference type="Gene3D" id="1.10.510.10">
    <property type="entry name" value="Transferase(Phosphotransferase) domain 1"/>
    <property type="match status" value="1"/>
</dbReference>
<evidence type="ECO:0000313" key="2">
    <source>
        <dbReference type="EMBL" id="CAA0381525.1"/>
    </source>
</evidence>
<dbReference type="ExpressionAtlas" id="A0A5S9X9W8">
    <property type="expression patterns" value="differential"/>
</dbReference>
<dbReference type="InterPro" id="IPR000719">
    <property type="entry name" value="Prot_kinase_dom"/>
</dbReference>
<dbReference type="SUPFAM" id="SSF56112">
    <property type="entry name" value="Protein kinase-like (PK-like)"/>
    <property type="match status" value="1"/>
</dbReference>
<evidence type="ECO:0000313" key="3">
    <source>
        <dbReference type="Proteomes" id="UP000434276"/>
    </source>
</evidence>
<gene>
    <name evidence="2" type="ORF">C24_LOCUS11776</name>
</gene>
<dbReference type="AlphaFoldDB" id="A0A5S9X9W8"/>
<dbReference type="Proteomes" id="UP000434276">
    <property type="component" value="Unassembled WGS sequence"/>
</dbReference>
<dbReference type="InterPro" id="IPR011009">
    <property type="entry name" value="Kinase-like_dom_sf"/>
</dbReference>
<organism evidence="2 3">
    <name type="scientific">Arabidopsis thaliana</name>
    <name type="common">Mouse-ear cress</name>
    <dbReference type="NCBI Taxonomy" id="3702"/>
    <lineage>
        <taxon>Eukaryota</taxon>
        <taxon>Viridiplantae</taxon>
        <taxon>Streptophyta</taxon>
        <taxon>Embryophyta</taxon>
        <taxon>Tracheophyta</taxon>
        <taxon>Spermatophyta</taxon>
        <taxon>Magnoliopsida</taxon>
        <taxon>eudicotyledons</taxon>
        <taxon>Gunneridae</taxon>
        <taxon>Pentapetalae</taxon>
        <taxon>rosids</taxon>
        <taxon>malvids</taxon>
        <taxon>Brassicales</taxon>
        <taxon>Brassicaceae</taxon>
        <taxon>Camelineae</taxon>
        <taxon>Arabidopsis</taxon>
    </lineage>
</organism>
<evidence type="ECO:0000259" key="1">
    <source>
        <dbReference type="PROSITE" id="PS50011"/>
    </source>
</evidence>
<name>A0A5S9X9W8_ARATH</name>
<reference evidence="2 3" key="1">
    <citation type="submission" date="2019-12" db="EMBL/GenBank/DDBJ databases">
        <authorList>
            <person name="Jiao W.-B."/>
            <person name="Schneeberger K."/>
        </authorList>
    </citation>
    <scope>NUCLEOTIDE SEQUENCE [LARGE SCALE GENOMIC DNA]</scope>
    <source>
        <strain evidence="3">cv. C24</strain>
    </source>
</reference>
<dbReference type="OrthoDB" id="8693905at2759"/>
<dbReference type="PROSITE" id="PS50011">
    <property type="entry name" value="PROTEIN_KINASE_DOM"/>
    <property type="match status" value="1"/>
</dbReference>
<dbReference type="Pfam" id="PF00069">
    <property type="entry name" value="Pkinase"/>
    <property type="match status" value="1"/>
</dbReference>
<proteinExistence type="predicted"/>
<feature type="domain" description="Protein kinase" evidence="1">
    <location>
        <begin position="30"/>
        <end position="143"/>
    </location>
</feature>
<dbReference type="GO" id="GO:0004672">
    <property type="term" value="F:protein kinase activity"/>
    <property type="evidence" value="ECO:0007669"/>
    <property type="project" value="InterPro"/>
</dbReference>
<dbReference type="PANTHER" id="PTHR24361">
    <property type="entry name" value="MITOGEN-ACTIVATED KINASE KINASE KINASE"/>
    <property type="match status" value="1"/>
</dbReference>
<dbReference type="GO" id="GO:0005524">
    <property type="term" value="F:ATP binding"/>
    <property type="evidence" value="ECO:0007669"/>
    <property type="project" value="InterPro"/>
</dbReference>
<dbReference type="InterPro" id="IPR053235">
    <property type="entry name" value="Ser_Thr_kinase"/>
</dbReference>
<dbReference type="PANTHER" id="PTHR24361:SF714">
    <property type="entry name" value="MITOGEN-ACTIVATED PROTEIN KINASE KINASE 8"/>
    <property type="match status" value="1"/>
</dbReference>
<protein>
    <recommendedName>
        <fullName evidence="1">Protein kinase domain-containing protein</fullName>
    </recommendedName>
</protein>